<dbReference type="EMBL" id="JACHBW010000018">
    <property type="protein sequence ID" value="MBB6105593.1"/>
    <property type="molecule type" value="Genomic_DNA"/>
</dbReference>
<comment type="caution">
    <text evidence="1">The sequence shown here is derived from an EMBL/GenBank/DDBJ whole genome shotgun (WGS) entry which is preliminary data.</text>
</comment>
<dbReference type="PANTHER" id="PTHR31793:SF2">
    <property type="entry name" value="BLR1345 PROTEIN"/>
    <property type="match status" value="1"/>
</dbReference>
<dbReference type="InterPro" id="IPR050563">
    <property type="entry name" value="4-hydroxybenzoyl-CoA_TE"/>
</dbReference>
<dbReference type="SUPFAM" id="SSF54637">
    <property type="entry name" value="Thioesterase/thiol ester dehydrase-isomerase"/>
    <property type="match status" value="1"/>
</dbReference>
<keyword evidence="1" id="KW-0378">Hydrolase</keyword>
<dbReference type="PANTHER" id="PTHR31793">
    <property type="entry name" value="4-HYDROXYBENZOYL-COA THIOESTERASE FAMILY MEMBER"/>
    <property type="match status" value="1"/>
</dbReference>
<sequence>MSDHAPSVVYRDRVRAEWVDYNGHLRDAFYMLIYSHATDALLDAIGLDHARREARGRSMFTVEAHVNYLREVREGTPLRVEVRVLEHDDKRVRVYLEMFVEAGEERAKGEDDKAAQPVCASEQLLLHVDRSGPRAVPFDADVLARVAALREESAGQMGNVARHAGRSISLAPLRQACGWSATTVEPGG</sequence>
<keyword evidence="2" id="KW-1185">Reference proteome</keyword>
<dbReference type="Proteomes" id="UP000571554">
    <property type="component" value="Unassembled WGS sequence"/>
</dbReference>
<dbReference type="GO" id="GO:0047617">
    <property type="term" value="F:fatty acyl-CoA hydrolase activity"/>
    <property type="evidence" value="ECO:0007669"/>
    <property type="project" value="TreeGrafter"/>
</dbReference>
<dbReference type="EC" id="3.1.2.-" evidence="1"/>
<evidence type="ECO:0000313" key="2">
    <source>
        <dbReference type="Proteomes" id="UP000571554"/>
    </source>
</evidence>
<dbReference type="AlphaFoldDB" id="A0A7W9U242"/>
<dbReference type="CDD" id="cd00586">
    <property type="entry name" value="4HBT"/>
    <property type="match status" value="1"/>
</dbReference>
<evidence type="ECO:0000313" key="1">
    <source>
        <dbReference type="EMBL" id="MBB6105593.1"/>
    </source>
</evidence>
<protein>
    <submittedName>
        <fullName evidence="1">Acyl-CoA thioester hydrolase</fullName>
        <ecNumber evidence="1">3.1.2.-</ecNumber>
    </submittedName>
</protein>
<reference evidence="1 2" key="1">
    <citation type="submission" date="2020-08" db="EMBL/GenBank/DDBJ databases">
        <title>Above-ground endophytic microbial communities from plants in different locations in the United States.</title>
        <authorList>
            <person name="Frank C."/>
        </authorList>
    </citation>
    <scope>NUCLEOTIDE SEQUENCE [LARGE SCALE GENOMIC DNA]</scope>
    <source>
        <strain evidence="1 2">WP4_2_2</strain>
    </source>
</reference>
<organism evidence="1 2">
    <name type="scientific">Paraburkholderia bannensis</name>
    <dbReference type="NCBI Taxonomy" id="765414"/>
    <lineage>
        <taxon>Bacteria</taxon>
        <taxon>Pseudomonadati</taxon>
        <taxon>Pseudomonadota</taxon>
        <taxon>Betaproteobacteria</taxon>
        <taxon>Burkholderiales</taxon>
        <taxon>Burkholderiaceae</taxon>
        <taxon>Paraburkholderia</taxon>
    </lineage>
</organism>
<dbReference type="Gene3D" id="3.10.129.10">
    <property type="entry name" value="Hotdog Thioesterase"/>
    <property type="match status" value="1"/>
</dbReference>
<proteinExistence type="predicted"/>
<dbReference type="RefSeq" id="WP_183729177.1">
    <property type="nucleotide sequence ID" value="NZ_JACHBW010000018.1"/>
</dbReference>
<gene>
    <name evidence="1" type="ORF">F4827_005461</name>
</gene>
<dbReference type="InterPro" id="IPR029069">
    <property type="entry name" value="HotDog_dom_sf"/>
</dbReference>
<name>A0A7W9U242_9BURK</name>
<dbReference type="Pfam" id="PF13279">
    <property type="entry name" value="4HBT_2"/>
    <property type="match status" value="1"/>
</dbReference>
<accession>A0A7W9U242</accession>